<evidence type="ECO:0000256" key="10">
    <source>
        <dbReference type="ARBA" id="ARBA00032441"/>
    </source>
</evidence>
<dbReference type="GO" id="GO:0005737">
    <property type="term" value="C:cytoplasm"/>
    <property type="evidence" value="ECO:0007669"/>
    <property type="project" value="UniProtKB-SubCell"/>
</dbReference>
<dbReference type="STRING" id="472175.EL18_02730"/>
<dbReference type="EMBL" id="JMQM01000002">
    <property type="protein sequence ID" value="KFB08479.1"/>
    <property type="molecule type" value="Genomic_DNA"/>
</dbReference>
<evidence type="ECO:0000256" key="4">
    <source>
        <dbReference type="ARBA" id="ARBA00022490"/>
    </source>
</evidence>
<evidence type="ECO:0000313" key="13">
    <source>
        <dbReference type="Proteomes" id="UP000053675"/>
    </source>
</evidence>
<dbReference type="PIRSF" id="PIRSF036599">
    <property type="entry name" value="AtpPhos"/>
    <property type="match status" value="1"/>
</dbReference>
<keyword evidence="5" id="KW-0819">tRNA processing</keyword>
<protein>
    <recommendedName>
        <fullName evidence="3">tRNA threonylcarbamoyladenosine biosynthesis protein TsaE</fullName>
    </recommendedName>
    <alternativeName>
        <fullName evidence="10">t(6)A37 threonylcarbamoyladenosine biosynthesis protein TsaE</fullName>
    </alternativeName>
</protein>
<accession>A0A084U693</accession>
<evidence type="ECO:0000256" key="6">
    <source>
        <dbReference type="ARBA" id="ARBA00022723"/>
    </source>
</evidence>
<dbReference type="eggNOG" id="COG3178">
    <property type="taxonomic scope" value="Bacteria"/>
</dbReference>
<dbReference type="Gene3D" id="3.40.50.300">
    <property type="entry name" value="P-loop containing nucleotide triphosphate hydrolases"/>
    <property type="match status" value="1"/>
</dbReference>
<dbReference type="RefSeq" id="WP_036485273.1">
    <property type="nucleotide sequence ID" value="NZ_JMQM01000002.1"/>
</dbReference>
<evidence type="ECO:0000256" key="3">
    <source>
        <dbReference type="ARBA" id="ARBA00019010"/>
    </source>
</evidence>
<reference evidence="12 13" key="1">
    <citation type="submission" date="2014-05" db="EMBL/GenBank/DDBJ databases">
        <title>Draft Genome Sequence of Nitratireductor basaltis Strain UMTGB225, A Marine Bacterium Isolated from Green Barrel Tunicate.</title>
        <authorList>
            <person name="Gan H.Y."/>
        </authorList>
    </citation>
    <scope>NUCLEOTIDE SEQUENCE [LARGE SCALE GENOMIC DNA]</scope>
    <source>
        <strain evidence="12 13">UMTGB225</strain>
    </source>
</reference>
<name>A0A084U693_9HYPH</name>
<dbReference type="AlphaFoldDB" id="A0A084U693"/>
<evidence type="ECO:0000256" key="1">
    <source>
        <dbReference type="ARBA" id="ARBA00004496"/>
    </source>
</evidence>
<evidence type="ECO:0000259" key="11">
    <source>
        <dbReference type="Pfam" id="PF01636"/>
    </source>
</evidence>
<dbReference type="InterPro" id="IPR003442">
    <property type="entry name" value="T6A_TsaE"/>
</dbReference>
<dbReference type="eggNOG" id="COG0802">
    <property type="taxonomic scope" value="Bacteria"/>
</dbReference>
<evidence type="ECO:0000256" key="9">
    <source>
        <dbReference type="ARBA" id="ARBA00022842"/>
    </source>
</evidence>
<dbReference type="InterPro" id="IPR027417">
    <property type="entry name" value="P-loop_NTPase"/>
</dbReference>
<keyword evidence="8" id="KW-0067">ATP-binding</keyword>
<evidence type="ECO:0000256" key="7">
    <source>
        <dbReference type="ARBA" id="ARBA00022741"/>
    </source>
</evidence>
<dbReference type="PANTHER" id="PTHR33540">
    <property type="entry name" value="TRNA THREONYLCARBAMOYLADENOSINE BIOSYNTHESIS PROTEIN TSAE"/>
    <property type="match status" value="1"/>
</dbReference>
<comment type="subcellular location">
    <subcellularLocation>
        <location evidence="1">Cytoplasm</location>
    </subcellularLocation>
</comment>
<keyword evidence="7" id="KW-0547">Nucleotide-binding</keyword>
<evidence type="ECO:0000256" key="8">
    <source>
        <dbReference type="ARBA" id="ARBA00022840"/>
    </source>
</evidence>
<dbReference type="OrthoDB" id="9809275at2"/>
<dbReference type="SUPFAM" id="SSF56112">
    <property type="entry name" value="Protein kinase-like (PK-like)"/>
    <property type="match status" value="1"/>
</dbReference>
<feature type="domain" description="Aminoglycoside phosphotransferase" evidence="11">
    <location>
        <begin position="204"/>
        <end position="426"/>
    </location>
</feature>
<dbReference type="GO" id="GO:0002949">
    <property type="term" value="P:tRNA threonylcarbamoyladenosine modification"/>
    <property type="evidence" value="ECO:0007669"/>
    <property type="project" value="InterPro"/>
</dbReference>
<dbReference type="Proteomes" id="UP000053675">
    <property type="component" value="Unassembled WGS sequence"/>
</dbReference>
<comment type="caution">
    <text evidence="12">The sequence shown here is derived from an EMBL/GenBank/DDBJ whole genome shotgun (WGS) entry which is preliminary data.</text>
</comment>
<keyword evidence="9" id="KW-0460">Magnesium</keyword>
<dbReference type="Gene3D" id="3.30.200.20">
    <property type="entry name" value="Phosphorylase Kinase, domain 1"/>
    <property type="match status" value="1"/>
</dbReference>
<proteinExistence type="inferred from homology"/>
<dbReference type="SUPFAM" id="SSF52540">
    <property type="entry name" value="P-loop containing nucleoside triphosphate hydrolases"/>
    <property type="match status" value="1"/>
</dbReference>
<dbReference type="Pfam" id="PF02367">
    <property type="entry name" value="TsaE"/>
    <property type="match status" value="1"/>
</dbReference>
<dbReference type="InterPro" id="IPR011009">
    <property type="entry name" value="Kinase-like_dom_sf"/>
</dbReference>
<evidence type="ECO:0000313" key="12">
    <source>
        <dbReference type="EMBL" id="KFB08479.1"/>
    </source>
</evidence>
<dbReference type="GO" id="GO:0005524">
    <property type="term" value="F:ATP binding"/>
    <property type="evidence" value="ECO:0007669"/>
    <property type="project" value="UniProtKB-KW"/>
</dbReference>
<keyword evidence="4" id="KW-0963">Cytoplasm</keyword>
<organism evidence="12 13">
    <name type="scientific">Nitratireductor basaltis</name>
    <dbReference type="NCBI Taxonomy" id="472175"/>
    <lineage>
        <taxon>Bacteria</taxon>
        <taxon>Pseudomonadati</taxon>
        <taxon>Pseudomonadota</taxon>
        <taxon>Alphaproteobacteria</taxon>
        <taxon>Hyphomicrobiales</taxon>
        <taxon>Phyllobacteriaceae</taxon>
        <taxon>Nitratireductor</taxon>
    </lineage>
</organism>
<keyword evidence="6" id="KW-0479">Metal-binding</keyword>
<dbReference type="PANTHER" id="PTHR33540:SF2">
    <property type="entry name" value="TRNA THREONYLCARBAMOYLADENOSINE BIOSYNTHESIS PROTEIN TSAE"/>
    <property type="match status" value="1"/>
</dbReference>
<dbReference type="PATRIC" id="fig|472175.3.peg.2723"/>
<keyword evidence="13" id="KW-1185">Reference proteome</keyword>
<sequence length="501" mass="55983">MRGREFIRHLENDEATARLGDDIAAALRPGDVVFLHGDLGMGKSALARAIIRAIAGDDTLEVPSPTYTLMQEYPLRLPVHHLDLYRLSEPGELAELGVEEVAAEGALLVEWPERAEGALEATITIRLSEAGEGRDAAVSAGEEAARRLEHSFAVRRFLVDAGCKDASRRFLLGDASIRAYETVHMEGRKAAILMDAPARGDEPVVRDGRPYSHIARLAQSVSAFIGIANGLRAQGFAAPKIYAQALEDGLLLIEHLGSGAFLENGLPVPERYEAAGALLARLHQRDWPARFPVAEGQEHQLQPYDRQAMGIEIELCLDWYLPYRFGRNPSDQERQQFLDLWEKLFSRLEQAEQSLVLRDYHSPNIIWRQECEGDDRLGLIDVQDALRGPAAYDLSSLAFDARIDISNPLRQRILQAYCDARTDAAFDRDALEEAFALTAAQRNTKLLGTFVRLCKRDGKSGYLAHLPRIRAYLREAIRHPALAELAEFYARHRLLDEDVHD</sequence>
<evidence type="ECO:0000256" key="2">
    <source>
        <dbReference type="ARBA" id="ARBA00007599"/>
    </source>
</evidence>
<dbReference type="InterPro" id="IPR012180">
    <property type="entry name" value="Bifunc_ATPase/PTrfase"/>
</dbReference>
<evidence type="ECO:0000256" key="5">
    <source>
        <dbReference type="ARBA" id="ARBA00022694"/>
    </source>
</evidence>
<dbReference type="Gene3D" id="3.90.1200.10">
    <property type="match status" value="1"/>
</dbReference>
<dbReference type="Pfam" id="PF01636">
    <property type="entry name" value="APH"/>
    <property type="match status" value="1"/>
</dbReference>
<dbReference type="InterPro" id="IPR002575">
    <property type="entry name" value="Aminoglycoside_PTrfase"/>
</dbReference>
<comment type="similarity">
    <text evidence="2">Belongs to the TsaE family.</text>
</comment>
<dbReference type="NCBIfam" id="TIGR00150">
    <property type="entry name" value="T6A_YjeE"/>
    <property type="match status" value="1"/>
</dbReference>
<dbReference type="GO" id="GO:0046872">
    <property type="term" value="F:metal ion binding"/>
    <property type="evidence" value="ECO:0007669"/>
    <property type="project" value="UniProtKB-KW"/>
</dbReference>
<gene>
    <name evidence="12" type="ORF">EL18_02730</name>
</gene>